<dbReference type="GO" id="GO:0140098">
    <property type="term" value="F:catalytic activity, acting on RNA"/>
    <property type="evidence" value="ECO:0007669"/>
    <property type="project" value="UniProtKB-ARBA"/>
</dbReference>
<keyword evidence="6" id="KW-1185">Reference proteome</keyword>
<dbReference type="NCBIfam" id="TIGR00093">
    <property type="entry name" value="pseudouridine synthase"/>
    <property type="match status" value="1"/>
</dbReference>
<name>A0A240UST6_9GAMM</name>
<evidence type="ECO:0000256" key="3">
    <source>
        <dbReference type="RuleBase" id="RU003887"/>
    </source>
</evidence>
<keyword evidence="2 3" id="KW-0413">Isomerase</keyword>
<dbReference type="PANTHER" id="PTHR47683:SF2">
    <property type="entry name" value="RNA-BINDING S4 DOMAIN-CONTAINING PROTEIN"/>
    <property type="match status" value="1"/>
</dbReference>
<feature type="compositionally biased region" description="Basic and acidic residues" evidence="4">
    <location>
        <begin position="192"/>
        <end position="202"/>
    </location>
</feature>
<dbReference type="EMBL" id="CP021358">
    <property type="protein sequence ID" value="ART64089.1"/>
    <property type="molecule type" value="Genomic_DNA"/>
</dbReference>
<gene>
    <name evidence="5" type="ORF">B9H00_14325</name>
</gene>
<organism evidence="5 6">
    <name type="scientific">Kushneria marisflavi</name>
    <dbReference type="NCBI Taxonomy" id="157779"/>
    <lineage>
        <taxon>Bacteria</taxon>
        <taxon>Pseudomonadati</taxon>
        <taxon>Pseudomonadota</taxon>
        <taxon>Gammaproteobacteria</taxon>
        <taxon>Oceanospirillales</taxon>
        <taxon>Halomonadaceae</taxon>
        <taxon>Kushneria</taxon>
    </lineage>
</organism>
<dbReference type="Gene3D" id="3.30.70.1560">
    <property type="entry name" value="Alpha-L RNA-binding motif"/>
    <property type="match status" value="1"/>
</dbReference>
<dbReference type="InterPro" id="IPR050343">
    <property type="entry name" value="RsuA_PseudoU_synthase"/>
</dbReference>
<dbReference type="InterPro" id="IPR018496">
    <property type="entry name" value="PsdUridine_synth_RsuA/RluB_CS"/>
</dbReference>
<sequence>MSTLYLFHKPFQVLTQFTDPQGRNTLARWLDIPNIYPAGRLDYDSEGLLLLTDDGMLAHRITHPDHKQSKTYLVLVEGQPDDNALKALSNGVTLKDGLTRPSRVRRVTSPQVHRREPPVRHRANIVDTWLEISITEGRNRQVRRMTAHVGHPTLRLIRTAIGQWTLDTLSPGEWRRETIHMPRKTSSKSARPSRDRSRRKPE</sequence>
<dbReference type="EC" id="5.4.99.-" evidence="3"/>
<dbReference type="GO" id="GO:0006364">
    <property type="term" value="P:rRNA processing"/>
    <property type="evidence" value="ECO:0007669"/>
    <property type="project" value="UniProtKB-ARBA"/>
</dbReference>
<dbReference type="InterPro" id="IPR042092">
    <property type="entry name" value="PsdUridine_s_RsuA/RluB/E/F_cat"/>
</dbReference>
<protein>
    <recommendedName>
        <fullName evidence="3">Pseudouridine synthase</fullName>
        <ecNumber evidence="3">5.4.99.-</ecNumber>
    </recommendedName>
</protein>
<evidence type="ECO:0000256" key="4">
    <source>
        <dbReference type="SAM" id="MobiDB-lite"/>
    </source>
</evidence>
<accession>A0A240UST6</accession>
<evidence type="ECO:0000313" key="5">
    <source>
        <dbReference type="EMBL" id="ART64089.1"/>
    </source>
</evidence>
<dbReference type="SUPFAM" id="SSF55120">
    <property type="entry name" value="Pseudouridine synthase"/>
    <property type="match status" value="1"/>
</dbReference>
<evidence type="ECO:0000256" key="1">
    <source>
        <dbReference type="ARBA" id="ARBA00008348"/>
    </source>
</evidence>
<evidence type="ECO:0000256" key="2">
    <source>
        <dbReference type="ARBA" id="ARBA00023235"/>
    </source>
</evidence>
<dbReference type="RefSeq" id="WP_086901230.1">
    <property type="nucleotide sequence ID" value="NZ_CP021358.1"/>
</dbReference>
<proteinExistence type="inferred from homology"/>
<dbReference type="InterPro" id="IPR020094">
    <property type="entry name" value="TruA/RsuA/RluB/E/F_N"/>
</dbReference>
<comment type="similarity">
    <text evidence="1 3">Belongs to the pseudouridine synthase RsuA family.</text>
</comment>
<dbReference type="GO" id="GO:0009982">
    <property type="term" value="F:pseudouridine synthase activity"/>
    <property type="evidence" value="ECO:0007669"/>
    <property type="project" value="InterPro"/>
</dbReference>
<dbReference type="Gene3D" id="3.30.70.580">
    <property type="entry name" value="Pseudouridine synthase I, catalytic domain, N-terminal subdomain"/>
    <property type="match status" value="1"/>
</dbReference>
<dbReference type="GO" id="GO:0001522">
    <property type="term" value="P:pseudouridine synthesis"/>
    <property type="evidence" value="ECO:0007669"/>
    <property type="project" value="InterPro"/>
</dbReference>
<feature type="region of interest" description="Disordered" evidence="4">
    <location>
        <begin position="177"/>
        <end position="202"/>
    </location>
</feature>
<reference evidence="5 6" key="1">
    <citation type="submission" date="2017-05" db="EMBL/GenBank/DDBJ databases">
        <authorList>
            <person name="Song R."/>
            <person name="Chenine A.L."/>
            <person name="Ruprecht R.M."/>
        </authorList>
    </citation>
    <scope>NUCLEOTIDE SEQUENCE [LARGE SCALE GENOMIC DNA]</scope>
    <source>
        <strain evidence="5">SW32</strain>
    </source>
</reference>
<dbReference type="InterPro" id="IPR020103">
    <property type="entry name" value="PsdUridine_synth_cat_dom_sf"/>
</dbReference>
<dbReference type="InterPro" id="IPR000748">
    <property type="entry name" value="PsdUridine_synth_RsuA/RluB/E/F"/>
</dbReference>
<dbReference type="PANTHER" id="PTHR47683">
    <property type="entry name" value="PSEUDOURIDINE SYNTHASE FAMILY PROTEIN-RELATED"/>
    <property type="match status" value="1"/>
</dbReference>
<dbReference type="InterPro" id="IPR006145">
    <property type="entry name" value="PsdUridine_synth_RsuA/RluA"/>
</dbReference>
<dbReference type="Proteomes" id="UP000194457">
    <property type="component" value="Chromosome"/>
</dbReference>
<dbReference type="GO" id="GO:0003723">
    <property type="term" value="F:RNA binding"/>
    <property type="evidence" value="ECO:0007669"/>
    <property type="project" value="InterPro"/>
</dbReference>
<evidence type="ECO:0000313" key="6">
    <source>
        <dbReference type="Proteomes" id="UP000194457"/>
    </source>
</evidence>
<dbReference type="AlphaFoldDB" id="A0A240UST6"/>
<dbReference type="PROSITE" id="PS01149">
    <property type="entry name" value="PSI_RSU"/>
    <property type="match status" value="1"/>
</dbReference>
<dbReference type="Pfam" id="PF00849">
    <property type="entry name" value="PseudoU_synth_2"/>
    <property type="match status" value="1"/>
</dbReference>
<dbReference type="KEGG" id="kma:B9H00_14325"/>
<dbReference type="OrthoDB" id="9807213at2"/>